<name>A0ABU8GVI6_9ACTN</name>
<dbReference type="Proteomes" id="UP001365781">
    <property type="component" value="Unassembled WGS sequence"/>
</dbReference>
<keyword evidence="2" id="KW-1185">Reference proteome</keyword>
<organism evidence="1 2">
    <name type="scientific">Streptomyces brasiliscabiei</name>
    <dbReference type="NCBI Taxonomy" id="2736302"/>
    <lineage>
        <taxon>Bacteria</taxon>
        <taxon>Bacillati</taxon>
        <taxon>Actinomycetota</taxon>
        <taxon>Actinomycetes</taxon>
        <taxon>Kitasatosporales</taxon>
        <taxon>Streptomycetaceae</taxon>
        <taxon>Streptomyces</taxon>
    </lineage>
</organism>
<comment type="caution">
    <text evidence="1">The sequence shown here is derived from an EMBL/GenBank/DDBJ whole genome shotgun (WGS) entry which is preliminary data.</text>
</comment>
<dbReference type="RefSeq" id="WP_336559106.1">
    <property type="nucleotide sequence ID" value="NZ_JBBAYM010000337.1"/>
</dbReference>
<accession>A0ABU8GVI6</accession>
<evidence type="ECO:0000313" key="2">
    <source>
        <dbReference type="Proteomes" id="UP001365781"/>
    </source>
</evidence>
<evidence type="ECO:0000313" key="1">
    <source>
        <dbReference type="EMBL" id="MEI5617211.1"/>
    </source>
</evidence>
<protein>
    <submittedName>
        <fullName evidence="1">Uncharacterized protein</fullName>
    </submittedName>
</protein>
<gene>
    <name evidence="1" type="ORF">WB403_49830</name>
</gene>
<reference evidence="1 2" key="1">
    <citation type="submission" date="2024-03" db="EMBL/GenBank/DDBJ databases">
        <title>First Report of Pectobacterium brasiliscabiei causing potato scab in china.</title>
        <authorList>
            <person name="Handique U."/>
        </authorList>
    </citation>
    <scope>NUCLEOTIDE SEQUENCE [LARGE SCALE GENOMIC DNA]</scope>
    <source>
        <strain evidence="1 2">ZRIMU1503</strain>
    </source>
</reference>
<feature type="non-terminal residue" evidence="1">
    <location>
        <position position="80"/>
    </location>
</feature>
<sequence>MSKTDSRYESYFVARSWGAVIDPRTLASSGIEVVGTNDYRFFNYILLPPGISGVSFDYFGSDNGGQSWGVFVDSGGVTYT</sequence>
<proteinExistence type="predicted"/>
<dbReference type="EMBL" id="JBBAYM010000337">
    <property type="protein sequence ID" value="MEI5617211.1"/>
    <property type="molecule type" value="Genomic_DNA"/>
</dbReference>